<comment type="caution">
    <text evidence="1">The sequence shown here is derived from an EMBL/GenBank/DDBJ whole genome shotgun (WGS) entry which is preliminary data.</text>
</comment>
<dbReference type="AlphaFoldDB" id="A0A8T0Q0A5"/>
<evidence type="ECO:0000313" key="2">
    <source>
        <dbReference type="Proteomes" id="UP000823388"/>
    </source>
</evidence>
<sequence length="129" mass="15087">MLRRRRKFLEEGYNCALCQDGVEETIEHLFFSCSTSSCRWLVLGIFWNDGGNIFDKLSTAKQAFPFPFFMEVVMIGPWCIWKERNALTFNGKAPNLATWKNDFKKEVRGHLCRIKSSLHDSINFWLDAL</sequence>
<evidence type="ECO:0008006" key="3">
    <source>
        <dbReference type="Google" id="ProtNLM"/>
    </source>
</evidence>
<dbReference type="EMBL" id="CM029050">
    <property type="protein sequence ID" value="KAG2566755.1"/>
    <property type="molecule type" value="Genomic_DNA"/>
</dbReference>
<keyword evidence="2" id="KW-1185">Reference proteome</keyword>
<accession>A0A8T0Q0A5</accession>
<dbReference type="Proteomes" id="UP000823388">
    <property type="component" value="Chromosome 7N"/>
</dbReference>
<evidence type="ECO:0000313" key="1">
    <source>
        <dbReference type="EMBL" id="KAG2566755.1"/>
    </source>
</evidence>
<protein>
    <recommendedName>
        <fullName evidence="3">Reverse transcriptase zinc-binding domain-containing protein</fullName>
    </recommendedName>
</protein>
<organism evidence="1 2">
    <name type="scientific">Panicum virgatum</name>
    <name type="common">Blackwell switchgrass</name>
    <dbReference type="NCBI Taxonomy" id="38727"/>
    <lineage>
        <taxon>Eukaryota</taxon>
        <taxon>Viridiplantae</taxon>
        <taxon>Streptophyta</taxon>
        <taxon>Embryophyta</taxon>
        <taxon>Tracheophyta</taxon>
        <taxon>Spermatophyta</taxon>
        <taxon>Magnoliopsida</taxon>
        <taxon>Liliopsida</taxon>
        <taxon>Poales</taxon>
        <taxon>Poaceae</taxon>
        <taxon>PACMAD clade</taxon>
        <taxon>Panicoideae</taxon>
        <taxon>Panicodae</taxon>
        <taxon>Paniceae</taxon>
        <taxon>Panicinae</taxon>
        <taxon>Panicum</taxon>
        <taxon>Panicum sect. Hiantes</taxon>
    </lineage>
</organism>
<name>A0A8T0Q0A5_PANVG</name>
<gene>
    <name evidence="1" type="ORF">PVAP13_7NG246200</name>
</gene>
<proteinExistence type="predicted"/>
<reference evidence="1" key="1">
    <citation type="submission" date="2020-05" db="EMBL/GenBank/DDBJ databases">
        <title>WGS assembly of Panicum virgatum.</title>
        <authorList>
            <person name="Lovell J.T."/>
            <person name="Jenkins J."/>
            <person name="Shu S."/>
            <person name="Juenger T.E."/>
            <person name="Schmutz J."/>
        </authorList>
    </citation>
    <scope>NUCLEOTIDE SEQUENCE</scope>
    <source>
        <strain evidence="1">AP13</strain>
    </source>
</reference>